<dbReference type="PANTHER" id="PTHR36576">
    <property type="entry name" value="UPF0654 PROTEIN C11D3.01C-RELATED"/>
    <property type="match status" value="1"/>
</dbReference>
<evidence type="ECO:0000256" key="1">
    <source>
        <dbReference type="SAM" id="MobiDB-lite"/>
    </source>
</evidence>
<feature type="compositionally biased region" description="Basic and acidic residues" evidence="1">
    <location>
        <begin position="163"/>
        <end position="172"/>
    </location>
</feature>
<evidence type="ECO:0000313" key="2">
    <source>
        <dbReference type="EMBL" id="KAK4234220.1"/>
    </source>
</evidence>
<feature type="region of interest" description="Disordered" evidence="1">
    <location>
        <begin position="1"/>
        <end position="100"/>
    </location>
</feature>
<proteinExistence type="predicted"/>
<dbReference type="PANTHER" id="PTHR36576:SF2">
    <property type="entry name" value="PROTEIN CON-6, PUTATIVE (AFU_ORTHOLOGUE AFUA_4G03615)-RELATED"/>
    <property type="match status" value="1"/>
</dbReference>
<feature type="compositionally biased region" description="Basic and acidic residues" evidence="1">
    <location>
        <begin position="15"/>
        <end position="24"/>
    </location>
</feature>
<comment type="caution">
    <text evidence="2">The sequence shown here is derived from an EMBL/GenBank/DDBJ whole genome shotgun (WGS) entry which is preliminary data.</text>
</comment>
<reference evidence="2" key="1">
    <citation type="journal article" date="2023" name="Mol. Phylogenet. Evol.">
        <title>Genome-scale phylogeny and comparative genomics of the fungal order Sordariales.</title>
        <authorList>
            <person name="Hensen N."/>
            <person name="Bonometti L."/>
            <person name="Westerberg I."/>
            <person name="Brannstrom I.O."/>
            <person name="Guillou S."/>
            <person name="Cros-Aarteil S."/>
            <person name="Calhoun S."/>
            <person name="Haridas S."/>
            <person name="Kuo A."/>
            <person name="Mondo S."/>
            <person name="Pangilinan J."/>
            <person name="Riley R."/>
            <person name="LaButti K."/>
            <person name="Andreopoulos B."/>
            <person name="Lipzen A."/>
            <person name="Chen C."/>
            <person name="Yan M."/>
            <person name="Daum C."/>
            <person name="Ng V."/>
            <person name="Clum A."/>
            <person name="Steindorff A."/>
            <person name="Ohm R.A."/>
            <person name="Martin F."/>
            <person name="Silar P."/>
            <person name="Natvig D.O."/>
            <person name="Lalanne C."/>
            <person name="Gautier V."/>
            <person name="Ament-Velasquez S.L."/>
            <person name="Kruys A."/>
            <person name="Hutchinson M.I."/>
            <person name="Powell A.J."/>
            <person name="Barry K."/>
            <person name="Miller A.N."/>
            <person name="Grigoriev I.V."/>
            <person name="Debuchy R."/>
            <person name="Gladieux P."/>
            <person name="Hiltunen Thoren M."/>
            <person name="Johannesson H."/>
        </authorList>
    </citation>
    <scope>NUCLEOTIDE SEQUENCE</scope>
    <source>
        <strain evidence="2">CBS 532.94</strain>
    </source>
</reference>
<gene>
    <name evidence="2" type="ORF">C8A03DRAFT_47395</name>
</gene>
<feature type="compositionally biased region" description="Basic and acidic residues" evidence="1">
    <location>
        <begin position="91"/>
        <end position="100"/>
    </location>
</feature>
<dbReference type="GO" id="GO:0005737">
    <property type="term" value="C:cytoplasm"/>
    <property type="evidence" value="ECO:0007669"/>
    <property type="project" value="TreeGrafter"/>
</dbReference>
<evidence type="ECO:0000313" key="3">
    <source>
        <dbReference type="Proteomes" id="UP001303760"/>
    </source>
</evidence>
<dbReference type="Pfam" id="PF10346">
    <property type="entry name" value="Con-6"/>
    <property type="match status" value="2"/>
</dbReference>
<accession>A0AAN7C2V7</accession>
<reference evidence="2" key="2">
    <citation type="submission" date="2023-05" db="EMBL/GenBank/DDBJ databases">
        <authorList>
            <consortium name="Lawrence Berkeley National Laboratory"/>
            <person name="Steindorff A."/>
            <person name="Hensen N."/>
            <person name="Bonometti L."/>
            <person name="Westerberg I."/>
            <person name="Brannstrom I.O."/>
            <person name="Guillou S."/>
            <person name="Cros-Aarteil S."/>
            <person name="Calhoun S."/>
            <person name="Haridas S."/>
            <person name="Kuo A."/>
            <person name="Mondo S."/>
            <person name="Pangilinan J."/>
            <person name="Riley R."/>
            <person name="Labutti K."/>
            <person name="Andreopoulos B."/>
            <person name="Lipzen A."/>
            <person name="Chen C."/>
            <person name="Yanf M."/>
            <person name="Daum C."/>
            <person name="Ng V."/>
            <person name="Clum A."/>
            <person name="Ohm R."/>
            <person name="Martin F."/>
            <person name="Silar P."/>
            <person name="Natvig D."/>
            <person name="Lalanne C."/>
            <person name="Gautier V."/>
            <person name="Ament-Velasquez S.L."/>
            <person name="Kruys A."/>
            <person name="Hutchinson M.I."/>
            <person name="Powell A.J."/>
            <person name="Barry K."/>
            <person name="Miller A.N."/>
            <person name="Grigoriev I.V."/>
            <person name="Debuchy R."/>
            <person name="Gladieux P."/>
            <person name="Thoren M.H."/>
            <person name="Johannesson H."/>
        </authorList>
    </citation>
    <scope>NUCLEOTIDE SEQUENCE</scope>
    <source>
        <strain evidence="2">CBS 532.94</strain>
    </source>
</reference>
<protein>
    <submittedName>
        <fullName evidence="2">Uncharacterized protein</fullName>
    </submittedName>
</protein>
<dbReference type="InterPro" id="IPR018824">
    <property type="entry name" value="Conidiation-specific_6"/>
</dbReference>
<sequence>MYEGDIPKEVPASEDYAKEPENVMRGHKATIANPQTSDKAKEHSKKVLESMDEPYDPSQAHHGSQQEEQSKDPGNVARGLKASISNPGVSEEAKQRAKEKLSQLVIYRTQLNMSKAAPYQQDDKLGAELPKDAPEGQVYDPSYKTTGKNEPVPVVDDAAQIEDPMKPGKADTDEQLEQDEREAIDKGNIVKERTRHAAKPKGTYAEPSDEQMGLME</sequence>
<keyword evidence="3" id="KW-1185">Reference proteome</keyword>
<dbReference type="Proteomes" id="UP001303760">
    <property type="component" value="Unassembled WGS sequence"/>
</dbReference>
<name>A0AAN7C2V7_9PEZI</name>
<organism evidence="2 3">
    <name type="scientific">Achaetomium macrosporum</name>
    <dbReference type="NCBI Taxonomy" id="79813"/>
    <lineage>
        <taxon>Eukaryota</taxon>
        <taxon>Fungi</taxon>
        <taxon>Dikarya</taxon>
        <taxon>Ascomycota</taxon>
        <taxon>Pezizomycotina</taxon>
        <taxon>Sordariomycetes</taxon>
        <taxon>Sordariomycetidae</taxon>
        <taxon>Sordariales</taxon>
        <taxon>Chaetomiaceae</taxon>
        <taxon>Achaetomium</taxon>
    </lineage>
</organism>
<feature type="compositionally biased region" description="Basic and acidic residues" evidence="1">
    <location>
        <begin position="181"/>
        <end position="192"/>
    </location>
</feature>
<dbReference type="EMBL" id="MU860399">
    <property type="protein sequence ID" value="KAK4234220.1"/>
    <property type="molecule type" value="Genomic_DNA"/>
</dbReference>
<dbReference type="AlphaFoldDB" id="A0AAN7C2V7"/>
<feature type="compositionally biased region" description="Basic and acidic residues" evidence="1">
    <location>
        <begin position="38"/>
        <end position="49"/>
    </location>
</feature>
<dbReference type="InterPro" id="IPR052670">
    <property type="entry name" value="UPF0654_domain"/>
</dbReference>
<feature type="region of interest" description="Disordered" evidence="1">
    <location>
        <begin position="126"/>
        <end position="216"/>
    </location>
</feature>